<dbReference type="OrthoDB" id="10261782at2759"/>
<reference evidence="1" key="1">
    <citation type="submission" date="2020-05" db="EMBL/GenBank/DDBJ databases">
        <title>Mycena genomes resolve the evolution of fungal bioluminescence.</title>
        <authorList>
            <person name="Tsai I.J."/>
        </authorList>
    </citation>
    <scope>NUCLEOTIDE SEQUENCE</scope>
    <source>
        <strain evidence="1">160909Yilan</strain>
    </source>
</reference>
<evidence type="ECO:0000313" key="1">
    <source>
        <dbReference type="EMBL" id="KAF7359359.1"/>
    </source>
</evidence>
<dbReference type="AlphaFoldDB" id="A0A8H6YJE2"/>
<gene>
    <name evidence="1" type="ORF">MSAN_01278400</name>
</gene>
<dbReference type="PANTHER" id="PTHR35204">
    <property type="entry name" value="YALI0A21131P"/>
    <property type="match status" value="1"/>
</dbReference>
<name>A0A8H6YJE2_9AGAR</name>
<accession>A0A8H6YJE2</accession>
<organism evidence="1 2">
    <name type="scientific">Mycena sanguinolenta</name>
    <dbReference type="NCBI Taxonomy" id="230812"/>
    <lineage>
        <taxon>Eukaryota</taxon>
        <taxon>Fungi</taxon>
        <taxon>Dikarya</taxon>
        <taxon>Basidiomycota</taxon>
        <taxon>Agaricomycotina</taxon>
        <taxon>Agaricomycetes</taxon>
        <taxon>Agaricomycetidae</taxon>
        <taxon>Agaricales</taxon>
        <taxon>Marasmiineae</taxon>
        <taxon>Mycenaceae</taxon>
        <taxon>Mycena</taxon>
    </lineage>
</organism>
<proteinExistence type="predicted"/>
<dbReference type="EMBL" id="JACAZH010000009">
    <property type="protein sequence ID" value="KAF7359359.1"/>
    <property type="molecule type" value="Genomic_DNA"/>
</dbReference>
<protein>
    <submittedName>
        <fullName evidence="1">Uncharacterized protein</fullName>
    </submittedName>
</protein>
<evidence type="ECO:0000313" key="2">
    <source>
        <dbReference type="Proteomes" id="UP000623467"/>
    </source>
</evidence>
<comment type="caution">
    <text evidence="1">The sequence shown here is derived from an EMBL/GenBank/DDBJ whole genome shotgun (WGS) entry which is preliminary data.</text>
</comment>
<dbReference type="InterPro" id="IPR038921">
    <property type="entry name" value="YOR389W-like"/>
</dbReference>
<dbReference type="PANTHER" id="PTHR35204:SF1">
    <property type="entry name" value="ENTEROTOXIN"/>
    <property type="match status" value="1"/>
</dbReference>
<keyword evidence="2" id="KW-1185">Reference proteome</keyword>
<dbReference type="Proteomes" id="UP000623467">
    <property type="component" value="Unassembled WGS sequence"/>
</dbReference>
<sequence>MGAQVLYFDGMSAAWGPGWLDSQHMFIYGMSKNESKDINWWDDYGRANRLCEWGKTRDVEGFVRMNAGFEIIWCDFHSPSLQLVSHLNITPPGTPDKPSSWPSFPGRRLSVLLGVDLVVVIRRGEVLAGEEVGPGELQFRISLSLPHLTLFYCDMVTFYHPRLTSLVRDRIGLPMESHRLVNISSQDAQRVVSEVDDVLSRRATGDLGSGFDWGTTTVGIVEYWGDRISHMHAYLLNASDPRVNLTATLPAIRTLAYTLVNPYMQPGLTPNASGWDLFFAPPTDLIPITFATNTNVTAFERCTSQATGFLSETQMTPQERLLRISVESVLSRLCNDFGVIFAQSSDLAESRSWDADPRLSIQQWTKRIQDLMEWLDWTVWLRCEEVCPLDVQQFPSLSFPSADDLPQHVCSVPMWPIAWAGPWDPNSSSLEPRCMRMAV</sequence>